<dbReference type="GO" id="GO:0034472">
    <property type="term" value="P:snRNA 3'-end processing"/>
    <property type="evidence" value="ECO:0007669"/>
    <property type="project" value="TreeGrafter"/>
</dbReference>
<feature type="domain" description="Integrator complex subunit 7 N-terminal" evidence="3">
    <location>
        <begin position="219"/>
        <end position="496"/>
    </location>
</feature>
<proteinExistence type="predicted"/>
<sequence>MGDTSLKQQLALQAIDKGLQTRLLHEQMATIVKLPTYFRENPFSLFINTILIRMAEAFRDGSNDLRLCLVRVMGECAEELKLVFSNEEIARRILKVSHSTDSVARSLTLQMLAQTFSKTIFEKLCVLLTSPSVPPARKILLCEVFASMRTDIDLTMRIFALGEIILNSTCNQRLMFSLFTSLTTLVCSSKVAAAELSVRNKVLWICLFFNLIFCYAKLTFHLAFQLAMLIERMKMSLKNSALCTVILNNIKRLSSAAHMLSENEVRSLCEFNGSITDDQVLCAWLAVIVRFSIQGVHKINQIFNALCPCFSKETFETLLEFAARWKVLLTSQSVACKLYAFQLFVNLYFLLRSPDLSLLLFSSFTAHLKDKTSSGSEKFYRIMTAFVRVDACPLELVNALVEQVINESSGSTTFVNIIRFLVAVAEIHPHLYGRLAHWSAEKLSRGVDYSNLTMFALLVYAPFENLTSLKEDHIDCWGPHPWTRYLVARAAMRNGHFKKVALPLLQSIRHHFGRRALLEVKFKSFDAALWISALVDFCSASLDSFTLDAIEASLCSYNRSLISLKALCSCYESRHYFSFARGYTEYLALMLSVFRDVVLIVNTVIMLSSDPMPAHVRSRVSLRFNELHLRMVSCRVSFCNLYSSCFDADGNTLTLIDMYAAMCSTVDSALLLYSQKNYAPAPEIAKGQNTSFITERFRKTLLWARNQIERLAQVDFEERISQQHALNMMEIFERLTCLQIGVPRFFFQQFKDTHVKLNISPQPTSNDLSVIAMSSQQLPVTVEGVIEGTDTSAIRKVLVTATVKFQKNIHKDYSHVVFAELKDEKFFKVQFLQTFLQNCTISFSVDFMDKETKRLWKTDAKADLSISV</sequence>
<dbReference type="Pfam" id="PF22965">
    <property type="entry name" value="INTS7_C"/>
    <property type="match status" value="1"/>
</dbReference>
<keyword evidence="5" id="KW-1185">Reference proteome</keyword>
<dbReference type="AlphaFoldDB" id="A0A0N4V7I5"/>
<reference evidence="6" key="1">
    <citation type="submission" date="2017-02" db="UniProtKB">
        <authorList>
            <consortium name="WormBaseParasite"/>
        </authorList>
    </citation>
    <scope>IDENTIFICATION</scope>
</reference>
<dbReference type="Proteomes" id="UP000274131">
    <property type="component" value="Unassembled WGS sequence"/>
</dbReference>
<dbReference type="WBParaSite" id="EVEC_0000625101-mRNA-1">
    <property type="protein sequence ID" value="EVEC_0000625101-mRNA-1"/>
    <property type="gene ID" value="EVEC_0000625101"/>
</dbReference>
<feature type="domain" description="Integrator complex subunit 7 C-terminal" evidence="2">
    <location>
        <begin position="756"/>
        <end position="856"/>
    </location>
</feature>
<accession>A0A0N4V7I5</accession>
<dbReference type="GO" id="GO:0032039">
    <property type="term" value="C:integrator complex"/>
    <property type="evidence" value="ECO:0007669"/>
    <property type="project" value="InterPro"/>
</dbReference>
<feature type="transmembrane region" description="Helical" evidence="1">
    <location>
        <begin position="202"/>
        <end position="230"/>
    </location>
</feature>
<evidence type="ECO:0000313" key="5">
    <source>
        <dbReference type="Proteomes" id="UP000274131"/>
    </source>
</evidence>
<evidence type="ECO:0000259" key="2">
    <source>
        <dbReference type="Pfam" id="PF22965"/>
    </source>
</evidence>
<dbReference type="PANTHER" id="PTHR13322:SF2">
    <property type="entry name" value="INTEGRATOR COMPLEX SUBUNIT 7"/>
    <property type="match status" value="1"/>
</dbReference>
<organism evidence="6">
    <name type="scientific">Enterobius vermicularis</name>
    <name type="common">Human pinworm</name>
    <dbReference type="NCBI Taxonomy" id="51028"/>
    <lineage>
        <taxon>Eukaryota</taxon>
        <taxon>Metazoa</taxon>
        <taxon>Ecdysozoa</taxon>
        <taxon>Nematoda</taxon>
        <taxon>Chromadorea</taxon>
        <taxon>Rhabditida</taxon>
        <taxon>Spirurina</taxon>
        <taxon>Oxyuridomorpha</taxon>
        <taxon>Oxyuroidea</taxon>
        <taxon>Oxyuridae</taxon>
        <taxon>Enterobius</taxon>
    </lineage>
</organism>
<reference evidence="4 5" key="2">
    <citation type="submission" date="2018-10" db="EMBL/GenBank/DDBJ databases">
        <authorList>
            <consortium name="Pathogen Informatics"/>
        </authorList>
    </citation>
    <scope>NUCLEOTIDE SEQUENCE [LARGE SCALE GENOMIC DNA]</scope>
</reference>
<keyword evidence="1" id="KW-0472">Membrane</keyword>
<dbReference type="InterPro" id="IPR033060">
    <property type="entry name" value="INTS7"/>
</dbReference>
<dbReference type="GO" id="GO:0005737">
    <property type="term" value="C:cytoplasm"/>
    <property type="evidence" value="ECO:0007669"/>
    <property type="project" value="UniProtKB-SubCell"/>
</dbReference>
<evidence type="ECO:0000313" key="6">
    <source>
        <dbReference type="WBParaSite" id="EVEC_0000625101-mRNA-1"/>
    </source>
</evidence>
<dbReference type="STRING" id="51028.A0A0N4V7I5"/>
<gene>
    <name evidence="4" type="ORF">EVEC_LOCUS5862</name>
</gene>
<dbReference type="EMBL" id="UXUI01008294">
    <property type="protein sequence ID" value="VDD91111.1"/>
    <property type="molecule type" value="Genomic_DNA"/>
</dbReference>
<dbReference type="InterPro" id="IPR056516">
    <property type="entry name" value="INTS7_N"/>
</dbReference>
<dbReference type="Pfam" id="PF24436">
    <property type="entry name" value="INTS7_N"/>
    <property type="match status" value="2"/>
</dbReference>
<dbReference type="InterPro" id="IPR054519">
    <property type="entry name" value="INTS7_C"/>
</dbReference>
<protein>
    <submittedName>
        <fullName evidence="6">Integrator complex subunit 7</fullName>
    </submittedName>
</protein>
<evidence type="ECO:0000313" key="4">
    <source>
        <dbReference type="EMBL" id="VDD91111.1"/>
    </source>
</evidence>
<evidence type="ECO:0000259" key="3">
    <source>
        <dbReference type="Pfam" id="PF24436"/>
    </source>
</evidence>
<evidence type="ECO:0000256" key="1">
    <source>
        <dbReference type="SAM" id="Phobius"/>
    </source>
</evidence>
<dbReference type="PANTHER" id="PTHR13322">
    <property type="entry name" value="C1ORF73 PROTEIN"/>
    <property type="match status" value="1"/>
</dbReference>
<keyword evidence="1" id="KW-1133">Transmembrane helix</keyword>
<name>A0A0N4V7I5_ENTVE</name>
<keyword evidence="1" id="KW-0812">Transmembrane</keyword>
<dbReference type="OrthoDB" id="1921953at2759"/>
<feature type="domain" description="Integrator complex subunit 7 N-terminal" evidence="3">
    <location>
        <begin position="12"/>
        <end position="113"/>
    </location>
</feature>